<dbReference type="PANTHER" id="PTHR47706">
    <property type="entry name" value="NMRA-LIKE FAMILY PROTEIN"/>
    <property type="match status" value="1"/>
</dbReference>
<dbReference type="InterPro" id="IPR051609">
    <property type="entry name" value="NmrA/Isoflavone_reductase-like"/>
</dbReference>
<keyword evidence="2" id="KW-0560">Oxidoreductase</keyword>
<accession>A0A8K0RDW1</accession>
<dbReference type="InterPro" id="IPR036291">
    <property type="entry name" value="NAD(P)-bd_dom_sf"/>
</dbReference>
<dbReference type="SUPFAM" id="SSF51735">
    <property type="entry name" value="NAD(P)-binding Rossmann-fold domains"/>
    <property type="match status" value="1"/>
</dbReference>
<dbReference type="Proteomes" id="UP000813461">
    <property type="component" value="Unassembled WGS sequence"/>
</dbReference>
<name>A0A8K0RDW1_9PLEO</name>
<organism evidence="4 5">
    <name type="scientific">Paraphoma chrysanthemicola</name>
    <dbReference type="NCBI Taxonomy" id="798071"/>
    <lineage>
        <taxon>Eukaryota</taxon>
        <taxon>Fungi</taxon>
        <taxon>Dikarya</taxon>
        <taxon>Ascomycota</taxon>
        <taxon>Pezizomycotina</taxon>
        <taxon>Dothideomycetes</taxon>
        <taxon>Pleosporomycetidae</taxon>
        <taxon>Pleosporales</taxon>
        <taxon>Pleosporineae</taxon>
        <taxon>Phaeosphaeriaceae</taxon>
        <taxon>Paraphoma</taxon>
    </lineage>
</organism>
<dbReference type="OrthoDB" id="10000533at2759"/>
<dbReference type="PANTHER" id="PTHR47706:SF2">
    <property type="entry name" value="ISOFLAVONE REDUCTASE FAMILY PROTEIN (AFU_ORTHOLOGUE AFUA_2G05290)"/>
    <property type="match status" value="1"/>
</dbReference>
<evidence type="ECO:0000313" key="4">
    <source>
        <dbReference type="EMBL" id="KAH7092320.1"/>
    </source>
</evidence>
<keyword evidence="5" id="KW-1185">Reference proteome</keyword>
<feature type="domain" description="NmrA-like" evidence="3">
    <location>
        <begin position="3"/>
        <end position="259"/>
    </location>
</feature>
<dbReference type="AlphaFoldDB" id="A0A8K0RDW1"/>
<dbReference type="GO" id="GO:0016491">
    <property type="term" value="F:oxidoreductase activity"/>
    <property type="evidence" value="ECO:0007669"/>
    <property type="project" value="UniProtKB-KW"/>
</dbReference>
<evidence type="ECO:0000313" key="5">
    <source>
        <dbReference type="Proteomes" id="UP000813461"/>
    </source>
</evidence>
<protein>
    <recommendedName>
        <fullName evidence="3">NmrA-like domain-containing protein</fullName>
    </recommendedName>
</protein>
<dbReference type="Pfam" id="PF05368">
    <property type="entry name" value="NmrA"/>
    <property type="match status" value="1"/>
</dbReference>
<dbReference type="Gene3D" id="3.40.50.720">
    <property type="entry name" value="NAD(P)-binding Rossmann-like Domain"/>
    <property type="match status" value="1"/>
</dbReference>
<evidence type="ECO:0000256" key="2">
    <source>
        <dbReference type="ARBA" id="ARBA00023002"/>
    </source>
</evidence>
<keyword evidence="1" id="KW-0521">NADP</keyword>
<evidence type="ECO:0000256" key="1">
    <source>
        <dbReference type="ARBA" id="ARBA00022857"/>
    </source>
</evidence>
<sequence length="316" mass="35112">MITIAVAGGTSPGLGRAVVTAIQDYPDKLHAVVLSRKSSAVPQWLQETGIEVRKVDYNSEDSLFAALQGVHTVLCVLLAADGTWAQTQINLLNAGLRAGIQRFAPAEFGVGGLAAHRVDMFKPSLEVTAELRKAKENNPNFEYAGFHVGLFMNYLGYGAPDAEAATHGMRDTWVFVWDVKKMKASIPLTKEGEIPTMTMTEIGDVGRYVAASCLQPKGSWKEDFSMAGETLKLDEVVRKIEQVREAKMDVVYRPYEQVELEEKEEEVSYPNKFWLQIELLVCRNIVGEGIVSPVVNELCQNVKPLSVDQYLRRFWG</sequence>
<proteinExistence type="predicted"/>
<gene>
    <name evidence="4" type="ORF">FB567DRAFT_235860</name>
</gene>
<comment type="caution">
    <text evidence="4">The sequence shown here is derived from an EMBL/GenBank/DDBJ whole genome shotgun (WGS) entry which is preliminary data.</text>
</comment>
<evidence type="ECO:0000259" key="3">
    <source>
        <dbReference type="Pfam" id="PF05368"/>
    </source>
</evidence>
<dbReference type="InterPro" id="IPR008030">
    <property type="entry name" value="NmrA-like"/>
</dbReference>
<dbReference type="Gene3D" id="3.90.25.10">
    <property type="entry name" value="UDP-galactose 4-epimerase, domain 1"/>
    <property type="match status" value="1"/>
</dbReference>
<reference evidence="4" key="1">
    <citation type="journal article" date="2021" name="Nat. Commun.">
        <title>Genetic determinants of endophytism in the Arabidopsis root mycobiome.</title>
        <authorList>
            <person name="Mesny F."/>
            <person name="Miyauchi S."/>
            <person name="Thiergart T."/>
            <person name="Pickel B."/>
            <person name="Atanasova L."/>
            <person name="Karlsson M."/>
            <person name="Huettel B."/>
            <person name="Barry K.W."/>
            <person name="Haridas S."/>
            <person name="Chen C."/>
            <person name="Bauer D."/>
            <person name="Andreopoulos W."/>
            <person name="Pangilinan J."/>
            <person name="LaButti K."/>
            <person name="Riley R."/>
            <person name="Lipzen A."/>
            <person name="Clum A."/>
            <person name="Drula E."/>
            <person name="Henrissat B."/>
            <person name="Kohler A."/>
            <person name="Grigoriev I.V."/>
            <person name="Martin F.M."/>
            <person name="Hacquard S."/>
        </authorList>
    </citation>
    <scope>NUCLEOTIDE SEQUENCE</scope>
    <source>
        <strain evidence="4">MPI-SDFR-AT-0120</strain>
    </source>
</reference>
<dbReference type="EMBL" id="JAGMVJ010000003">
    <property type="protein sequence ID" value="KAH7092320.1"/>
    <property type="molecule type" value="Genomic_DNA"/>
</dbReference>